<feature type="transmembrane region" description="Helical" evidence="1">
    <location>
        <begin position="113"/>
        <end position="144"/>
    </location>
</feature>
<sequence>MIAHLHIKPHPSTLVSRRIAAKDHALRDRAHQPASELRGKGQMERTGAAASSSAVSDLHYPPRYRHTTYLPPSYRIVSQKFPYGKSPNVGLIFKSPFNILLNPPRIIPTLPSFFLFFFFFFFFPCEGMPACLSALRYISILYLIAEHRAAHR</sequence>
<protein>
    <submittedName>
        <fullName evidence="2">Uncharacterized protein</fullName>
    </submittedName>
</protein>
<keyword evidence="1" id="KW-0472">Membrane</keyword>
<dbReference type="AlphaFoldDB" id="A0A3N4K2E3"/>
<gene>
    <name evidence="2" type="ORF">L873DRAFT_1169954</name>
</gene>
<reference evidence="2 3" key="1">
    <citation type="journal article" date="2018" name="Nat. Ecol. Evol.">
        <title>Pezizomycetes genomes reveal the molecular basis of ectomycorrhizal truffle lifestyle.</title>
        <authorList>
            <person name="Murat C."/>
            <person name="Payen T."/>
            <person name="Noel B."/>
            <person name="Kuo A."/>
            <person name="Morin E."/>
            <person name="Chen J."/>
            <person name="Kohler A."/>
            <person name="Krizsan K."/>
            <person name="Balestrini R."/>
            <person name="Da Silva C."/>
            <person name="Montanini B."/>
            <person name="Hainaut M."/>
            <person name="Levati E."/>
            <person name="Barry K.W."/>
            <person name="Belfiori B."/>
            <person name="Cichocki N."/>
            <person name="Clum A."/>
            <person name="Dockter R.B."/>
            <person name="Fauchery L."/>
            <person name="Guy J."/>
            <person name="Iotti M."/>
            <person name="Le Tacon F."/>
            <person name="Lindquist E.A."/>
            <person name="Lipzen A."/>
            <person name="Malagnac F."/>
            <person name="Mello A."/>
            <person name="Molinier V."/>
            <person name="Miyauchi S."/>
            <person name="Poulain J."/>
            <person name="Riccioni C."/>
            <person name="Rubini A."/>
            <person name="Sitrit Y."/>
            <person name="Splivallo R."/>
            <person name="Traeger S."/>
            <person name="Wang M."/>
            <person name="Zifcakova L."/>
            <person name="Wipf D."/>
            <person name="Zambonelli A."/>
            <person name="Paolocci F."/>
            <person name="Nowrousian M."/>
            <person name="Ottonello S."/>
            <person name="Baldrian P."/>
            <person name="Spatafora J.W."/>
            <person name="Henrissat B."/>
            <person name="Nagy L.G."/>
            <person name="Aury J.M."/>
            <person name="Wincker P."/>
            <person name="Grigoriev I.V."/>
            <person name="Bonfante P."/>
            <person name="Martin F.M."/>
        </authorList>
    </citation>
    <scope>NUCLEOTIDE SEQUENCE [LARGE SCALE GENOMIC DNA]</scope>
    <source>
        <strain evidence="2 3">120613-1</strain>
    </source>
</reference>
<evidence type="ECO:0000256" key="1">
    <source>
        <dbReference type="SAM" id="Phobius"/>
    </source>
</evidence>
<name>A0A3N4K2E3_9PEZI</name>
<keyword evidence="1" id="KW-1133">Transmembrane helix</keyword>
<dbReference type="EMBL" id="ML120356">
    <property type="protein sequence ID" value="RPB04766.1"/>
    <property type="molecule type" value="Genomic_DNA"/>
</dbReference>
<dbReference type="Proteomes" id="UP000276215">
    <property type="component" value="Unassembled WGS sequence"/>
</dbReference>
<evidence type="ECO:0000313" key="2">
    <source>
        <dbReference type="EMBL" id="RPB04766.1"/>
    </source>
</evidence>
<accession>A0A3N4K2E3</accession>
<keyword evidence="1" id="KW-0812">Transmembrane</keyword>
<organism evidence="2 3">
    <name type="scientific">Choiromyces venosus 120613-1</name>
    <dbReference type="NCBI Taxonomy" id="1336337"/>
    <lineage>
        <taxon>Eukaryota</taxon>
        <taxon>Fungi</taxon>
        <taxon>Dikarya</taxon>
        <taxon>Ascomycota</taxon>
        <taxon>Pezizomycotina</taxon>
        <taxon>Pezizomycetes</taxon>
        <taxon>Pezizales</taxon>
        <taxon>Tuberaceae</taxon>
        <taxon>Choiromyces</taxon>
    </lineage>
</organism>
<keyword evidence="3" id="KW-1185">Reference proteome</keyword>
<evidence type="ECO:0000313" key="3">
    <source>
        <dbReference type="Proteomes" id="UP000276215"/>
    </source>
</evidence>
<proteinExistence type="predicted"/>